<evidence type="ECO:0000313" key="5">
    <source>
        <dbReference type="Proteomes" id="UP000193900"/>
    </source>
</evidence>
<dbReference type="PANTHER" id="PTHR33393:SF13">
    <property type="entry name" value="PGA BIOSYNTHESIS PROTEIN CAPA"/>
    <property type="match status" value="1"/>
</dbReference>
<feature type="chain" id="PRO_5010995318" evidence="2">
    <location>
        <begin position="27"/>
        <end position="414"/>
    </location>
</feature>
<dbReference type="CDD" id="cd07381">
    <property type="entry name" value="MPP_CapA"/>
    <property type="match status" value="1"/>
</dbReference>
<name>A0A1Y5RIM4_9RHOB</name>
<evidence type="ECO:0000256" key="1">
    <source>
        <dbReference type="ARBA" id="ARBA00005662"/>
    </source>
</evidence>
<dbReference type="SUPFAM" id="SSF56300">
    <property type="entry name" value="Metallo-dependent phosphatases"/>
    <property type="match status" value="1"/>
</dbReference>
<dbReference type="SMART" id="SM00854">
    <property type="entry name" value="PGA_cap"/>
    <property type="match status" value="1"/>
</dbReference>
<dbReference type="Proteomes" id="UP000193900">
    <property type="component" value="Unassembled WGS sequence"/>
</dbReference>
<sequence length="414" mass="43210">MSRAVVALRCLILALALVLTGQTAQAQYAGCRPVFQAQPPALNACADGGRYTLAIVGDVLLHSPLQRQGYATGFHTIWGAAIPFLQAADFAIANLEGPVAPGLRSGGRQGRDPGRVFDGSVYTSYPMFNYHPTVIPELRAAGVDMVTTANNHALDRSSAGADATVAQLSAAGMPFVGTVAGGAPRQFALQTGSRLGRIVWIACTYSTNGIPDRQGQVLHCYNQREALLALVSAHAARSEVAAVFVLPHWGNEYQARAASAERGLARALVAAGATAVIGTHPHVVQNWEILPGRGMNVPVIYSTGNFVSGQTGLDRQTGMLAWLELCRSRPGADMGPALRSRVAVASAGWLAIRMARTAQGRQLVIADSSGIMQAAAASHNLIEGRVPGYALMPRLACTGAQASGTTSALAVGLQ</sequence>
<evidence type="ECO:0000259" key="3">
    <source>
        <dbReference type="SMART" id="SM00854"/>
    </source>
</evidence>
<dbReference type="InterPro" id="IPR019079">
    <property type="entry name" value="Capsule_synth_CapA"/>
</dbReference>
<feature type="signal peptide" evidence="2">
    <location>
        <begin position="1"/>
        <end position="26"/>
    </location>
</feature>
<evidence type="ECO:0000313" key="4">
    <source>
        <dbReference type="EMBL" id="SLN18447.1"/>
    </source>
</evidence>
<evidence type="ECO:0000256" key="2">
    <source>
        <dbReference type="SAM" id="SignalP"/>
    </source>
</evidence>
<accession>A0A1Y5RIM4</accession>
<dbReference type="InterPro" id="IPR029052">
    <property type="entry name" value="Metallo-depent_PP-like"/>
</dbReference>
<dbReference type="EMBL" id="FWFZ01000001">
    <property type="protein sequence ID" value="SLN18447.1"/>
    <property type="molecule type" value="Genomic_DNA"/>
</dbReference>
<dbReference type="InterPro" id="IPR052169">
    <property type="entry name" value="CW_Biosynth-Accessory"/>
</dbReference>
<dbReference type="Gene3D" id="3.60.21.10">
    <property type="match status" value="1"/>
</dbReference>
<keyword evidence="2" id="KW-0732">Signal</keyword>
<comment type="similarity">
    <text evidence="1">Belongs to the CapA family.</text>
</comment>
<dbReference type="PANTHER" id="PTHR33393">
    <property type="entry name" value="POLYGLUTAMINE SYNTHESIS ACCESSORY PROTEIN RV0574C-RELATED"/>
    <property type="match status" value="1"/>
</dbReference>
<organism evidence="4 5">
    <name type="scientific">Roseisalinus antarcticus</name>
    <dbReference type="NCBI Taxonomy" id="254357"/>
    <lineage>
        <taxon>Bacteria</taxon>
        <taxon>Pseudomonadati</taxon>
        <taxon>Pseudomonadota</taxon>
        <taxon>Alphaproteobacteria</taxon>
        <taxon>Rhodobacterales</taxon>
        <taxon>Roseobacteraceae</taxon>
        <taxon>Roseisalinus</taxon>
    </lineage>
</organism>
<gene>
    <name evidence="4" type="primary">capA_2</name>
    <name evidence="4" type="ORF">ROA7023_00392</name>
</gene>
<dbReference type="AlphaFoldDB" id="A0A1Y5RIM4"/>
<reference evidence="4 5" key="1">
    <citation type="submission" date="2017-03" db="EMBL/GenBank/DDBJ databases">
        <authorList>
            <person name="Afonso C.L."/>
            <person name="Miller P.J."/>
            <person name="Scott M.A."/>
            <person name="Spackman E."/>
            <person name="Goraichik I."/>
            <person name="Dimitrov K.M."/>
            <person name="Suarez D.L."/>
            <person name="Swayne D.E."/>
        </authorList>
    </citation>
    <scope>NUCLEOTIDE SEQUENCE [LARGE SCALE GENOMIC DNA]</scope>
    <source>
        <strain evidence="4 5">CECT 7023</strain>
    </source>
</reference>
<protein>
    <submittedName>
        <fullName evidence="4">Capsule biosynthesis protein CapA</fullName>
    </submittedName>
</protein>
<proteinExistence type="inferred from homology"/>
<dbReference type="Pfam" id="PF09587">
    <property type="entry name" value="PGA_cap"/>
    <property type="match status" value="1"/>
</dbReference>
<keyword evidence="5" id="KW-1185">Reference proteome</keyword>
<feature type="domain" description="Capsule synthesis protein CapA" evidence="3">
    <location>
        <begin position="52"/>
        <end position="310"/>
    </location>
</feature>